<name>A0A7M4EEW6_CROPO</name>
<proteinExistence type="predicted"/>
<sequence length="115" mass="13220">MRLQRDLHPLSRRLISRFSGFLTVRQEGRRVTVMGRREKRSPGEDGGSLQEYRELRREMLLPAGLDVEGVTCSLCSDGQLPPVFGTKQMEQRIIRIVEGESREQKPEQQIQQGRG</sequence>
<dbReference type="Proteomes" id="UP000594220">
    <property type="component" value="Unplaced"/>
</dbReference>
<dbReference type="Ensembl" id="ENSCPRT00005009535.1">
    <property type="protein sequence ID" value="ENSCPRP00005008101.1"/>
    <property type="gene ID" value="ENSCPRG00005005781.1"/>
</dbReference>
<dbReference type="AlphaFoldDB" id="A0A7M4EEW6"/>
<dbReference type="InterPro" id="IPR002068">
    <property type="entry name" value="A-crystallin/Hsp20_dom"/>
</dbReference>
<feature type="domain" description="SHSP" evidence="1">
    <location>
        <begin position="22"/>
        <end position="80"/>
    </location>
</feature>
<accession>A0A7M4EEW6</accession>
<dbReference type="InterPro" id="IPR008978">
    <property type="entry name" value="HSP20-like_chaperone"/>
</dbReference>
<dbReference type="Gene3D" id="2.60.40.790">
    <property type="match status" value="1"/>
</dbReference>
<protein>
    <recommendedName>
        <fullName evidence="1">SHSP domain-containing protein</fullName>
    </recommendedName>
</protein>
<reference evidence="2" key="2">
    <citation type="submission" date="2025-09" db="UniProtKB">
        <authorList>
            <consortium name="Ensembl"/>
        </authorList>
    </citation>
    <scope>IDENTIFICATION</scope>
</reference>
<evidence type="ECO:0000313" key="2">
    <source>
        <dbReference type="Ensembl" id="ENSCPRP00005008101.1"/>
    </source>
</evidence>
<evidence type="ECO:0000259" key="1">
    <source>
        <dbReference type="Pfam" id="PF00011"/>
    </source>
</evidence>
<organism evidence="2 3">
    <name type="scientific">Crocodylus porosus</name>
    <name type="common">Saltwater crocodile</name>
    <name type="synonym">Estuarine crocodile</name>
    <dbReference type="NCBI Taxonomy" id="8502"/>
    <lineage>
        <taxon>Eukaryota</taxon>
        <taxon>Metazoa</taxon>
        <taxon>Chordata</taxon>
        <taxon>Craniata</taxon>
        <taxon>Vertebrata</taxon>
        <taxon>Euteleostomi</taxon>
        <taxon>Archelosauria</taxon>
        <taxon>Archosauria</taxon>
        <taxon>Crocodylia</taxon>
        <taxon>Longirostres</taxon>
        <taxon>Crocodylidae</taxon>
        <taxon>Crocodylus</taxon>
    </lineage>
</organism>
<dbReference type="GeneTree" id="ENSGT00960000191625"/>
<dbReference type="Pfam" id="PF00011">
    <property type="entry name" value="HSP20"/>
    <property type="match status" value="1"/>
</dbReference>
<evidence type="ECO:0000313" key="3">
    <source>
        <dbReference type="Proteomes" id="UP000594220"/>
    </source>
</evidence>
<reference evidence="2" key="1">
    <citation type="submission" date="2025-08" db="UniProtKB">
        <authorList>
            <consortium name="Ensembl"/>
        </authorList>
    </citation>
    <scope>IDENTIFICATION</scope>
</reference>
<keyword evidence="3" id="KW-1185">Reference proteome</keyword>